<organism evidence="1 2">
    <name type="scientific">Gonapodya prolifera (strain JEL478)</name>
    <name type="common">Monoblepharis prolifera</name>
    <dbReference type="NCBI Taxonomy" id="1344416"/>
    <lineage>
        <taxon>Eukaryota</taxon>
        <taxon>Fungi</taxon>
        <taxon>Fungi incertae sedis</taxon>
        <taxon>Chytridiomycota</taxon>
        <taxon>Chytridiomycota incertae sedis</taxon>
        <taxon>Monoblepharidomycetes</taxon>
        <taxon>Monoblepharidales</taxon>
        <taxon>Gonapodyaceae</taxon>
        <taxon>Gonapodya</taxon>
    </lineage>
</organism>
<proteinExistence type="predicted"/>
<keyword evidence="2" id="KW-1185">Reference proteome</keyword>
<protein>
    <submittedName>
        <fullName evidence="1">Uncharacterized protein</fullName>
    </submittedName>
</protein>
<dbReference type="AlphaFoldDB" id="A0A139AWU3"/>
<accession>A0A139AWU3</accession>
<evidence type="ECO:0000313" key="1">
    <source>
        <dbReference type="EMBL" id="KXS21053.1"/>
    </source>
</evidence>
<dbReference type="Proteomes" id="UP000070544">
    <property type="component" value="Unassembled WGS sequence"/>
</dbReference>
<sequence length="320" mass="35803">MAAGSAKVELLKEGVPNAELRLLIWESLSAVERGVECGLLRCDKYDDGPMIARCTGKCGGKEQWKEPQWKNQGSKIAAHVLKCTGISISTSQRKESKSKAGERDAPIPPHEAVENLMRGANAVMDVRVLEKMAGECFDDDEETRRGPFPCKNGCERQVWVLSILPEEATPKCWYCISRERDSPAPVPPPRIKESLRNVLWLVLSTLRDLDLLSPNVLESLFQISVSPRAGEESSNQDQMLVEQQAYESIMESEDYLCGFVGVLEDRLSDWGSFELINKSTSLSKEEQNTLEMLMTTLYELLEHKMRAENAAGSAPDQMYT</sequence>
<gene>
    <name evidence="1" type="ORF">M427DRAFT_142677</name>
</gene>
<reference evidence="1 2" key="1">
    <citation type="journal article" date="2015" name="Genome Biol. Evol.">
        <title>Phylogenomic analyses indicate that early fungi evolved digesting cell walls of algal ancestors of land plants.</title>
        <authorList>
            <person name="Chang Y."/>
            <person name="Wang S."/>
            <person name="Sekimoto S."/>
            <person name="Aerts A.L."/>
            <person name="Choi C."/>
            <person name="Clum A."/>
            <person name="LaButti K.M."/>
            <person name="Lindquist E.A."/>
            <person name="Yee Ngan C."/>
            <person name="Ohm R.A."/>
            <person name="Salamov A.A."/>
            <person name="Grigoriev I.V."/>
            <person name="Spatafora J.W."/>
            <person name="Berbee M.L."/>
        </authorList>
    </citation>
    <scope>NUCLEOTIDE SEQUENCE [LARGE SCALE GENOMIC DNA]</scope>
    <source>
        <strain evidence="1 2">JEL478</strain>
    </source>
</reference>
<evidence type="ECO:0000313" key="2">
    <source>
        <dbReference type="Proteomes" id="UP000070544"/>
    </source>
</evidence>
<dbReference type="EMBL" id="KQ965734">
    <property type="protein sequence ID" value="KXS21053.1"/>
    <property type="molecule type" value="Genomic_DNA"/>
</dbReference>
<name>A0A139AWU3_GONPJ</name>